<name>A0ABP1FWB6_9CHLO</name>
<evidence type="ECO:0000256" key="3">
    <source>
        <dbReference type="ARBA" id="ARBA00022833"/>
    </source>
</evidence>
<feature type="region of interest" description="Disordered" evidence="4">
    <location>
        <begin position="602"/>
        <end position="636"/>
    </location>
</feature>
<evidence type="ECO:0000256" key="5">
    <source>
        <dbReference type="SAM" id="Phobius"/>
    </source>
</evidence>
<gene>
    <name evidence="7" type="primary">g6296</name>
    <name evidence="7" type="ORF">VP750_LOCUS5395</name>
</gene>
<feature type="compositionally biased region" description="Basic and acidic residues" evidence="4">
    <location>
        <begin position="1382"/>
        <end position="1391"/>
    </location>
</feature>
<keyword evidence="5" id="KW-0812">Transmembrane</keyword>
<evidence type="ECO:0000256" key="1">
    <source>
        <dbReference type="ARBA" id="ARBA00022723"/>
    </source>
</evidence>
<comment type="caution">
    <text evidence="7">The sequence shown here is derived from an EMBL/GenBank/DDBJ whole genome shotgun (WGS) entry which is preliminary data.</text>
</comment>
<organism evidence="7 8">
    <name type="scientific">Coccomyxa viridis</name>
    <dbReference type="NCBI Taxonomy" id="1274662"/>
    <lineage>
        <taxon>Eukaryota</taxon>
        <taxon>Viridiplantae</taxon>
        <taxon>Chlorophyta</taxon>
        <taxon>core chlorophytes</taxon>
        <taxon>Trebouxiophyceae</taxon>
        <taxon>Trebouxiophyceae incertae sedis</taxon>
        <taxon>Coccomyxaceae</taxon>
        <taxon>Coccomyxa</taxon>
    </lineage>
</organism>
<feature type="region of interest" description="Disordered" evidence="4">
    <location>
        <begin position="1626"/>
        <end position="1670"/>
    </location>
</feature>
<feature type="region of interest" description="Disordered" evidence="4">
    <location>
        <begin position="677"/>
        <end position="706"/>
    </location>
</feature>
<feature type="compositionally biased region" description="Low complexity" evidence="4">
    <location>
        <begin position="736"/>
        <end position="746"/>
    </location>
</feature>
<evidence type="ECO:0000313" key="8">
    <source>
        <dbReference type="Proteomes" id="UP001497392"/>
    </source>
</evidence>
<keyword evidence="5" id="KW-1133">Transmembrane helix</keyword>
<feature type="compositionally biased region" description="Polar residues" evidence="4">
    <location>
        <begin position="695"/>
        <end position="706"/>
    </location>
</feature>
<feature type="transmembrane region" description="Helical" evidence="5">
    <location>
        <begin position="2155"/>
        <end position="2176"/>
    </location>
</feature>
<feature type="region of interest" description="Disordered" evidence="4">
    <location>
        <begin position="1875"/>
        <end position="1910"/>
    </location>
</feature>
<dbReference type="Proteomes" id="UP001497392">
    <property type="component" value="Unassembled WGS sequence"/>
</dbReference>
<keyword evidence="1" id="KW-0479">Metal-binding</keyword>
<feature type="region of interest" description="Disordered" evidence="4">
    <location>
        <begin position="473"/>
        <end position="528"/>
    </location>
</feature>
<feature type="compositionally biased region" description="Low complexity" evidence="4">
    <location>
        <begin position="775"/>
        <end position="797"/>
    </location>
</feature>
<dbReference type="Gene3D" id="1.25.40.20">
    <property type="entry name" value="Ankyrin repeat-containing domain"/>
    <property type="match status" value="1"/>
</dbReference>
<dbReference type="PANTHER" id="PTHR31251">
    <property type="entry name" value="SQUAMOSA PROMOTER-BINDING-LIKE PROTEIN 4"/>
    <property type="match status" value="1"/>
</dbReference>
<keyword evidence="8" id="KW-1185">Reference proteome</keyword>
<feature type="compositionally biased region" description="Polar residues" evidence="4">
    <location>
        <begin position="229"/>
        <end position="240"/>
    </location>
</feature>
<feature type="region of interest" description="Disordered" evidence="4">
    <location>
        <begin position="1373"/>
        <end position="1423"/>
    </location>
</feature>
<feature type="region of interest" description="Disordered" evidence="4">
    <location>
        <begin position="23"/>
        <end position="56"/>
    </location>
</feature>
<accession>A0ABP1FWB6</accession>
<dbReference type="SUPFAM" id="SSF103612">
    <property type="entry name" value="SBT domain"/>
    <property type="match status" value="1"/>
</dbReference>
<dbReference type="Pfam" id="PF03110">
    <property type="entry name" value="SBP"/>
    <property type="match status" value="1"/>
</dbReference>
<dbReference type="InterPro" id="IPR036770">
    <property type="entry name" value="Ankyrin_rpt-contain_sf"/>
</dbReference>
<dbReference type="InterPro" id="IPR004333">
    <property type="entry name" value="SBP_dom"/>
</dbReference>
<feature type="region of interest" description="Disordered" evidence="4">
    <location>
        <begin position="351"/>
        <end position="377"/>
    </location>
</feature>
<feature type="region of interest" description="Disordered" evidence="4">
    <location>
        <begin position="396"/>
        <end position="425"/>
    </location>
</feature>
<feature type="region of interest" description="Disordered" evidence="4">
    <location>
        <begin position="916"/>
        <end position="936"/>
    </location>
</feature>
<protein>
    <submittedName>
        <fullName evidence="7">G6296 protein</fullName>
    </submittedName>
</protein>
<dbReference type="PANTHER" id="PTHR31251:SF169">
    <property type="entry name" value="SQUAMOSA PROMOTER-BINDING-LIKE PROTEIN 8"/>
    <property type="match status" value="1"/>
</dbReference>
<proteinExistence type="predicted"/>
<feature type="compositionally biased region" description="Polar residues" evidence="4">
    <location>
        <begin position="1641"/>
        <end position="1656"/>
    </location>
</feature>
<feature type="region of interest" description="Disordered" evidence="4">
    <location>
        <begin position="149"/>
        <end position="246"/>
    </location>
</feature>
<reference evidence="7 8" key="1">
    <citation type="submission" date="2024-06" db="EMBL/GenBank/DDBJ databases">
        <authorList>
            <person name="Kraege A."/>
            <person name="Thomma B."/>
        </authorList>
    </citation>
    <scope>NUCLEOTIDE SEQUENCE [LARGE SCALE GENOMIC DNA]</scope>
</reference>
<evidence type="ECO:0000259" key="6">
    <source>
        <dbReference type="PROSITE" id="PS51141"/>
    </source>
</evidence>
<feature type="domain" description="SBP-type" evidence="6">
    <location>
        <begin position="75"/>
        <end position="152"/>
    </location>
</feature>
<feature type="compositionally biased region" description="Low complexity" evidence="4">
    <location>
        <begin position="31"/>
        <end position="46"/>
    </location>
</feature>
<keyword evidence="3" id="KW-0862">Zinc</keyword>
<dbReference type="EMBL" id="CAXHTA020000009">
    <property type="protein sequence ID" value="CAL5223736.1"/>
    <property type="molecule type" value="Genomic_DNA"/>
</dbReference>
<dbReference type="SUPFAM" id="SSF48403">
    <property type="entry name" value="Ankyrin repeat"/>
    <property type="match status" value="1"/>
</dbReference>
<dbReference type="InterPro" id="IPR036893">
    <property type="entry name" value="SBP_sf"/>
</dbReference>
<feature type="region of interest" description="Disordered" evidence="4">
    <location>
        <begin position="775"/>
        <end position="822"/>
    </location>
</feature>
<evidence type="ECO:0000313" key="7">
    <source>
        <dbReference type="EMBL" id="CAL5223736.1"/>
    </source>
</evidence>
<keyword evidence="5" id="KW-0472">Membrane</keyword>
<evidence type="ECO:0000256" key="2">
    <source>
        <dbReference type="ARBA" id="ARBA00022771"/>
    </source>
</evidence>
<dbReference type="InterPro" id="IPR044817">
    <property type="entry name" value="SBP-like"/>
</dbReference>
<feature type="compositionally biased region" description="Polar residues" evidence="4">
    <location>
        <begin position="610"/>
        <end position="621"/>
    </location>
</feature>
<evidence type="ECO:0000256" key="4">
    <source>
        <dbReference type="SAM" id="MobiDB-lite"/>
    </source>
</evidence>
<dbReference type="Gene3D" id="4.10.1100.10">
    <property type="entry name" value="Transcription factor, SBP-box domain"/>
    <property type="match status" value="1"/>
</dbReference>
<feature type="compositionally biased region" description="Basic residues" evidence="4">
    <location>
        <begin position="178"/>
        <end position="190"/>
    </location>
</feature>
<feature type="compositionally biased region" description="Polar residues" evidence="4">
    <location>
        <begin position="1876"/>
        <end position="1885"/>
    </location>
</feature>
<feature type="region of interest" description="Disordered" evidence="4">
    <location>
        <begin position="726"/>
        <end position="759"/>
    </location>
</feature>
<keyword evidence="2" id="KW-0863">Zinc-finger</keyword>
<sequence length="2211" mass="236849">MEEGRHDWNINEVTWDRHEMRAEWRGDRSPEQSAGASSAQQVASTSGPTTNESAGEVPIVLDTFAGAGSAKRKLPMQCQVDGCNKDLASEKEYYQRYRICEEHLKLSSLLKDGMQQRFCQQCGRFHLLADFDGDKRSCRARLDLHNNRRRKRGESGSETYRSSARLERRLGEQLHQRISTRSRSRRSTRKPRSDSSDEEDILTEGSEVERPQGTGEGLSEIGSERRYATRQSARKQQGGQLANMEPDKQRRLLLDQHLYPPNIAETLAALQRGPESRQPSASRYGLQDEAMWQAHGSLIPYHENRNWTAADSIMRHLSDPVHSLRDTLQASGSLPGSMLQRNALLMNALSTPSHLPSRQPSARRSSSEFQAEEDQRSARLEMLQQQDLPQMPYMPVSESPYASPSLYKCASDPSSNPDTDRPHMSPAQLAGVHVANPRDAAAMFTYSSEPTAMASSSMVHSAGARLSESQFHDVAWPSPDPMPLHSQEGQREHLSFRQGPSKRFFETAEGLEQGEPRRGQELGRASSRSVGDLPFSMAGFPWNLSSSQLLPGQLGQLGSLSQTSSGVLSRSHEDVVASMQRELSAERGRMGRISLSQSIEPMQQGLERQASGSEALQQQPSAYLGTPPPPNNVLERIPEDSATHDVALSPQDLFPGPPGASLLGDMFGIFNPGGMSRGGLLQSSPPQDLARSAMSLPQRQPQHQTSHPAYLRAGSASLTNLQALREASQRPWNPSTIVTGGTVTTGAQPGRSAGTHSVPEGASGAWAAYLASPASSAMSPVPSSEQPSWPSTSQQTSGVSKGGLATSPSRSGGQPQREPPQQLHGQYRFDSASSYYNFPQRAAAVPISSGLSTEFMPPAPITTGAVPVLGALQIPLPPPMRRAVVEADLGAPQGSVKVEMPTVCREAARAAWPAIAGAPGKAGPPELQRTDSARGEPAFQSMRLSAKLGDAGPQQLAGASLREGMQRMLGGEGSTPGLQASVRPGCTHLVVDALTFWDNHMDTVDTITTAADVLVASNPLWSHGRILLQTATHAALLYKGTLCSIWHGEELERRTPDIPCAAPFAAATPGDIVLCVPRQTPPPLGFGALRLLVRYKGSFIADKQLRTTSSISSSKCRKVIVNLDEVQGSGVAWLEAECNGFMSPALPMVLCEDPDIVEELRTLEAEVADGSRKWEDVSRLLSDVGLVLEYADLLSGHVEPASPCALQEAQLCLKHVAHLARKHLPFICARGWAALASKALYVAAVGCSSVADLIKRLAKLMPHDMPTLLHAAVRSGSISMATVLLDLDKHGYTWSLSEADALGQTPLHLAAQLLDEGCMAGLILRHPSCSAAGSLWSTLKDASGQTPADVASSTSKAHPGTVFLLLSPAERAAMSSTNQPRSPDKVSRSSLEESATSSGDLSEEASTQLAWLPQPDTVDGTGADVTPAGQLCCVSDAEPATISTPFSSFCIDEDSCNFHSSSGERSTALREQLRSMHAFTSDCLPETATTAPIISISERALLEERFMQKSLSADTDGVPHGATNLREQLRAALVPCLAAAACGVVCPVSAVNPADCGSAGGSTADQQDGSAADQGRTEQMLQGIAQSTLSRASTGPDPVSFLESQADEEAVADRAGSLSFAVFGQSKSGLEREQTSGREAATSTDAVESFSAQNDLAGSGPKEPRATQRTSWEALRQAQAALASFPGNLTESQATAVADVRSRMRDLAQESTAKVEASASASASSAFGSAFSSAGAPSGFESACGTIQRLSVVVGERRIRSASACPADYCTPGKLPFESASSLSLPDDTFRSAFDAACGAAGSEIGVEFQLLPRSADMHEEDELVTYRHRLPTIEWFVPARNRTADGQASAAQEGMLYKQAAAVESHRLPMRDSAFDTQRSNSSAAAGYAEDPPLSRSSSDTSKDDTRRRALLPSTSSWKPWVMSAAIVASCSLFLPSATILCMVAASLVFTLAGNPTIPSLARLPSGIEGPPHDVDALQREAWHKDWRKYLLCFQSDQLEREFLEFHAGARWPVDVLFSCLLTALAAFQLASTASVLGSVASAAPWILHVLCTAMPAVLALYSPHWYVRHREAVMIAERLGRQACGLFCGLHAAQAQRGADMAHGWPRAVLGDVMAAVLQLVHLPIGFQIRTCWHLPLALLALRLRLRVRQPGAWAQGALTCALMLLPALVTAHLERRARRCYLTLRQSAANAASSNDRAQPGSCQSGCS</sequence>
<feature type="compositionally biased region" description="Low complexity" evidence="4">
    <location>
        <begin position="916"/>
        <end position="925"/>
    </location>
</feature>
<dbReference type="PROSITE" id="PS51141">
    <property type="entry name" value="ZF_SBP"/>
    <property type="match status" value="1"/>
</dbReference>
<feature type="region of interest" description="Disordered" evidence="4">
    <location>
        <begin position="1557"/>
        <end position="1577"/>
    </location>
</feature>
<feature type="compositionally biased region" description="Basic and acidic residues" evidence="4">
    <location>
        <begin position="164"/>
        <end position="175"/>
    </location>
</feature>